<dbReference type="Gene3D" id="1.10.357.10">
    <property type="entry name" value="Tetracycline Repressor, domain 2"/>
    <property type="match status" value="1"/>
</dbReference>
<proteinExistence type="predicted"/>
<gene>
    <name evidence="5" type="ORF">SAMN04490239_5569</name>
</gene>
<dbReference type="PROSITE" id="PS50977">
    <property type="entry name" value="HTH_TETR_2"/>
    <property type="match status" value="1"/>
</dbReference>
<dbReference type="Pfam" id="PF17940">
    <property type="entry name" value="TetR_C_31"/>
    <property type="match status" value="1"/>
</dbReference>
<dbReference type="GO" id="GO:0000976">
    <property type="term" value="F:transcription cis-regulatory region binding"/>
    <property type="evidence" value="ECO:0007669"/>
    <property type="project" value="TreeGrafter"/>
</dbReference>
<dbReference type="GO" id="GO:0003700">
    <property type="term" value="F:DNA-binding transcription factor activity"/>
    <property type="evidence" value="ECO:0007669"/>
    <property type="project" value="TreeGrafter"/>
</dbReference>
<evidence type="ECO:0000256" key="2">
    <source>
        <dbReference type="PROSITE-ProRule" id="PRU00335"/>
    </source>
</evidence>
<feature type="DNA-binding region" description="H-T-H motif" evidence="2">
    <location>
        <begin position="44"/>
        <end position="63"/>
    </location>
</feature>
<dbReference type="Proteomes" id="UP000183561">
    <property type="component" value="Unassembled WGS sequence"/>
</dbReference>
<accession>A0A1H4VLS5</accession>
<feature type="region of interest" description="Disordered" evidence="3">
    <location>
        <begin position="1"/>
        <end position="22"/>
    </location>
</feature>
<feature type="domain" description="HTH tetR-type" evidence="4">
    <location>
        <begin position="21"/>
        <end position="81"/>
    </location>
</feature>
<dbReference type="InterPro" id="IPR036271">
    <property type="entry name" value="Tet_transcr_reg_TetR-rel_C_sf"/>
</dbReference>
<name>A0A1H4VLS5_9NOCA</name>
<dbReference type="PANTHER" id="PTHR30055:SF231">
    <property type="entry name" value="TRANSCRIPTIONAL REGULATORY PROTEIN (PROBABLY DEOR-FAMILY)-RELATED"/>
    <property type="match status" value="1"/>
</dbReference>
<evidence type="ECO:0000256" key="1">
    <source>
        <dbReference type="ARBA" id="ARBA00023125"/>
    </source>
</evidence>
<dbReference type="SUPFAM" id="SSF48498">
    <property type="entry name" value="Tetracyclin repressor-like, C-terminal domain"/>
    <property type="match status" value="1"/>
</dbReference>
<reference evidence="6" key="1">
    <citation type="submission" date="2016-10" db="EMBL/GenBank/DDBJ databases">
        <authorList>
            <person name="Varghese N."/>
            <person name="Submissions S."/>
        </authorList>
    </citation>
    <scope>NUCLEOTIDE SEQUENCE [LARGE SCALE GENOMIC DNA]</scope>
    <source>
        <strain evidence="6">DSM 44498</strain>
    </source>
</reference>
<evidence type="ECO:0000259" key="4">
    <source>
        <dbReference type="PROSITE" id="PS50977"/>
    </source>
</evidence>
<dbReference type="InterPro" id="IPR001647">
    <property type="entry name" value="HTH_TetR"/>
</dbReference>
<keyword evidence="6" id="KW-1185">Reference proteome</keyword>
<dbReference type="PRINTS" id="PR00455">
    <property type="entry name" value="HTHTETR"/>
</dbReference>
<dbReference type="InterPro" id="IPR041583">
    <property type="entry name" value="TetR_C_31"/>
</dbReference>
<evidence type="ECO:0000256" key="3">
    <source>
        <dbReference type="SAM" id="MobiDB-lite"/>
    </source>
</evidence>
<dbReference type="EMBL" id="FNSV01000005">
    <property type="protein sequence ID" value="SEC81528.1"/>
    <property type="molecule type" value="Genomic_DNA"/>
</dbReference>
<dbReference type="Pfam" id="PF00440">
    <property type="entry name" value="TetR_N"/>
    <property type="match status" value="1"/>
</dbReference>
<sequence length="223" mass="24280">MRKEPRVTTRPAVSKQGQRDPGRRDRLVDVAVEVIAERGVAGATHRAVAEAAGVPLGSTTYYFKSLEDLHAEAITRHAANIFGVFQARLEGVRNREQLLDSLVDLVIEDLTGDKRGLVVTIELYALATRKAAFFDIADDWVRVTQALFELHMDEEAAQAVNALIEGIVIHSALSSTHITSQHLRRQLEQLVPNASFSPSRATVPSTPVSEQLVAARAAAQGQG</sequence>
<dbReference type="AlphaFoldDB" id="A0A1H4VLS5"/>
<evidence type="ECO:0000313" key="5">
    <source>
        <dbReference type="EMBL" id="SEC81528.1"/>
    </source>
</evidence>
<dbReference type="InterPro" id="IPR009057">
    <property type="entry name" value="Homeodomain-like_sf"/>
</dbReference>
<evidence type="ECO:0000313" key="6">
    <source>
        <dbReference type="Proteomes" id="UP000183561"/>
    </source>
</evidence>
<dbReference type="InterPro" id="IPR050109">
    <property type="entry name" value="HTH-type_TetR-like_transc_reg"/>
</dbReference>
<organism evidence="5 6">
    <name type="scientific">Rhodococcus koreensis</name>
    <dbReference type="NCBI Taxonomy" id="99653"/>
    <lineage>
        <taxon>Bacteria</taxon>
        <taxon>Bacillati</taxon>
        <taxon>Actinomycetota</taxon>
        <taxon>Actinomycetes</taxon>
        <taxon>Mycobacteriales</taxon>
        <taxon>Nocardiaceae</taxon>
        <taxon>Rhodococcus</taxon>
    </lineage>
</organism>
<keyword evidence="1 2" id="KW-0238">DNA-binding</keyword>
<protein>
    <submittedName>
        <fullName evidence="5">DNA-binding transcriptional regulator YbjK</fullName>
    </submittedName>
</protein>
<dbReference type="PANTHER" id="PTHR30055">
    <property type="entry name" value="HTH-TYPE TRANSCRIPTIONAL REGULATOR RUTR"/>
    <property type="match status" value="1"/>
</dbReference>
<dbReference type="SUPFAM" id="SSF46689">
    <property type="entry name" value="Homeodomain-like"/>
    <property type="match status" value="1"/>
</dbReference>